<gene>
    <name evidence="1" type="ORF">CK503_13400</name>
</gene>
<dbReference type="PANTHER" id="PTHR38471:SF2">
    <property type="entry name" value="FOUR HELIX BUNDLE PROTEIN"/>
    <property type="match status" value="1"/>
</dbReference>
<dbReference type="InterPro" id="IPR036583">
    <property type="entry name" value="23S_rRNA_IVS_sf"/>
</dbReference>
<dbReference type="Gene3D" id="1.20.1440.60">
    <property type="entry name" value="23S rRNA-intervening sequence"/>
    <property type="match status" value="1"/>
</dbReference>
<accession>A0A2A2G8H0</accession>
<sequence length="117" mass="13117">MRPHYNLEAWKNAMDLVDEIYKISKGFPTEEKFGLTSQMRRAAISVPSNLAEGAARKSKAEFANFVNIAKGSLSELETQLIILKRQNYIHNISSLLDLTGKVSSQLNGLQNYLTTNN</sequence>
<dbReference type="OrthoDB" id="9811959at2"/>
<proteinExistence type="predicted"/>
<dbReference type="NCBIfam" id="TIGR02436">
    <property type="entry name" value="four helix bundle protein"/>
    <property type="match status" value="1"/>
</dbReference>
<organism evidence="1 2">
    <name type="scientific">Fodinibius salipaludis</name>
    <dbReference type="NCBI Taxonomy" id="2032627"/>
    <lineage>
        <taxon>Bacteria</taxon>
        <taxon>Pseudomonadati</taxon>
        <taxon>Balneolota</taxon>
        <taxon>Balneolia</taxon>
        <taxon>Balneolales</taxon>
        <taxon>Balneolaceae</taxon>
        <taxon>Fodinibius</taxon>
    </lineage>
</organism>
<dbReference type="InterPro" id="IPR012657">
    <property type="entry name" value="23S_rRNA-intervening_sequence"/>
</dbReference>
<dbReference type="AlphaFoldDB" id="A0A2A2G8H0"/>
<dbReference type="CDD" id="cd16377">
    <property type="entry name" value="23S_rRNA_IVP_like"/>
    <property type="match status" value="1"/>
</dbReference>
<comment type="caution">
    <text evidence="1">The sequence shown here is derived from an EMBL/GenBank/DDBJ whole genome shotgun (WGS) entry which is preliminary data.</text>
</comment>
<dbReference type="PANTHER" id="PTHR38471">
    <property type="entry name" value="FOUR HELIX BUNDLE PROTEIN"/>
    <property type="match status" value="1"/>
</dbReference>
<dbReference type="RefSeq" id="WP_095607332.1">
    <property type="nucleotide sequence ID" value="NZ_NSKE01000010.1"/>
</dbReference>
<dbReference type="Proteomes" id="UP000218831">
    <property type="component" value="Unassembled WGS sequence"/>
</dbReference>
<dbReference type="EMBL" id="NSKE01000010">
    <property type="protein sequence ID" value="PAU93149.1"/>
    <property type="molecule type" value="Genomic_DNA"/>
</dbReference>
<reference evidence="1 2" key="1">
    <citation type="submission" date="2017-08" db="EMBL/GenBank/DDBJ databases">
        <title>Aliifodinibius alkalisoli sp. nov., isolated from saline alkaline soil.</title>
        <authorList>
            <person name="Liu D."/>
            <person name="Zhang G."/>
        </authorList>
    </citation>
    <scope>NUCLEOTIDE SEQUENCE [LARGE SCALE GENOMIC DNA]</scope>
    <source>
        <strain evidence="1 2">WN023</strain>
    </source>
</reference>
<evidence type="ECO:0000313" key="2">
    <source>
        <dbReference type="Proteomes" id="UP000218831"/>
    </source>
</evidence>
<dbReference type="Pfam" id="PF05635">
    <property type="entry name" value="23S_rRNA_IVP"/>
    <property type="match status" value="1"/>
</dbReference>
<dbReference type="SUPFAM" id="SSF158446">
    <property type="entry name" value="IVS-encoded protein-like"/>
    <property type="match status" value="1"/>
</dbReference>
<protein>
    <submittedName>
        <fullName evidence="1">Four helix bundle protein</fullName>
    </submittedName>
</protein>
<name>A0A2A2G8H0_9BACT</name>
<keyword evidence="2" id="KW-1185">Reference proteome</keyword>
<evidence type="ECO:0000313" key="1">
    <source>
        <dbReference type="EMBL" id="PAU93149.1"/>
    </source>
</evidence>